<gene>
    <name evidence="1" type="ORF">CU098_012249</name>
</gene>
<proteinExistence type="predicted"/>
<protein>
    <submittedName>
        <fullName evidence="1">Uncharacterized protein</fullName>
    </submittedName>
</protein>
<comment type="caution">
    <text evidence="1">The sequence shown here is derived from an EMBL/GenBank/DDBJ whole genome shotgun (WGS) entry which is preliminary data.</text>
</comment>
<name>A0A367KGG6_RHIST</name>
<sequence length="71" mass="8605">MLRIQTRTFFILARSSHTIQLKQVLKRPLQYKWTPLQQTTLKNLNFSTALQRSFLSNKKEFLPRKEQKEKQ</sequence>
<reference evidence="1 2" key="1">
    <citation type="journal article" date="2018" name="G3 (Bethesda)">
        <title>Phylogenetic and Phylogenomic Definition of Rhizopus Species.</title>
        <authorList>
            <person name="Gryganskyi A.P."/>
            <person name="Golan J."/>
            <person name="Dolatabadi S."/>
            <person name="Mondo S."/>
            <person name="Robb S."/>
            <person name="Idnurm A."/>
            <person name="Muszewska A."/>
            <person name="Steczkiewicz K."/>
            <person name="Masonjones S."/>
            <person name="Liao H.L."/>
            <person name="Gajdeczka M.T."/>
            <person name="Anike F."/>
            <person name="Vuek A."/>
            <person name="Anishchenko I.M."/>
            <person name="Voigt K."/>
            <person name="de Hoog G.S."/>
            <person name="Smith M.E."/>
            <person name="Heitman J."/>
            <person name="Vilgalys R."/>
            <person name="Stajich J.E."/>
        </authorList>
    </citation>
    <scope>NUCLEOTIDE SEQUENCE [LARGE SCALE GENOMIC DNA]</scope>
    <source>
        <strain evidence="1 2">LSU 92-RS-03</strain>
    </source>
</reference>
<dbReference type="Proteomes" id="UP000253551">
    <property type="component" value="Unassembled WGS sequence"/>
</dbReference>
<evidence type="ECO:0000313" key="1">
    <source>
        <dbReference type="EMBL" id="RCI01314.1"/>
    </source>
</evidence>
<dbReference type="EMBL" id="PJQM01001751">
    <property type="protein sequence ID" value="RCI01314.1"/>
    <property type="molecule type" value="Genomic_DNA"/>
</dbReference>
<dbReference type="AlphaFoldDB" id="A0A367KGG6"/>
<accession>A0A367KGG6</accession>
<keyword evidence="2" id="KW-1185">Reference proteome</keyword>
<evidence type="ECO:0000313" key="2">
    <source>
        <dbReference type="Proteomes" id="UP000253551"/>
    </source>
</evidence>
<feature type="non-terminal residue" evidence="1">
    <location>
        <position position="71"/>
    </location>
</feature>
<organism evidence="1 2">
    <name type="scientific">Rhizopus stolonifer</name>
    <name type="common">Rhizopus nigricans</name>
    <dbReference type="NCBI Taxonomy" id="4846"/>
    <lineage>
        <taxon>Eukaryota</taxon>
        <taxon>Fungi</taxon>
        <taxon>Fungi incertae sedis</taxon>
        <taxon>Mucoromycota</taxon>
        <taxon>Mucoromycotina</taxon>
        <taxon>Mucoromycetes</taxon>
        <taxon>Mucorales</taxon>
        <taxon>Mucorineae</taxon>
        <taxon>Rhizopodaceae</taxon>
        <taxon>Rhizopus</taxon>
    </lineage>
</organism>